<dbReference type="InterPro" id="IPR039426">
    <property type="entry name" value="TonB-dep_rcpt-like"/>
</dbReference>
<dbReference type="CDD" id="cd01347">
    <property type="entry name" value="ligand_gated_channel"/>
    <property type="match status" value="1"/>
</dbReference>
<feature type="domain" description="TonB-dependent receptor-like beta-barrel" evidence="14">
    <location>
        <begin position="248"/>
        <end position="726"/>
    </location>
</feature>
<evidence type="ECO:0000256" key="11">
    <source>
        <dbReference type="PROSITE-ProRule" id="PRU01360"/>
    </source>
</evidence>
<keyword evidence="10 11" id="KW-0998">Cell outer membrane</keyword>
<keyword evidence="16" id="KW-0675">Receptor</keyword>
<comment type="caution">
    <text evidence="16">The sequence shown here is derived from an EMBL/GenBank/DDBJ whole genome shotgun (WGS) entry which is preliminary data.</text>
</comment>
<feature type="chain" id="PRO_5016067612" evidence="13">
    <location>
        <begin position="34"/>
        <end position="761"/>
    </location>
</feature>
<dbReference type="PANTHER" id="PTHR32552:SF81">
    <property type="entry name" value="TONB-DEPENDENT OUTER MEMBRANE RECEPTOR"/>
    <property type="match status" value="1"/>
</dbReference>
<keyword evidence="4" id="KW-0410">Iron transport</keyword>
<evidence type="ECO:0000313" key="16">
    <source>
        <dbReference type="EMBL" id="PZQ22428.1"/>
    </source>
</evidence>
<dbReference type="Gene3D" id="2.40.170.20">
    <property type="entry name" value="TonB-dependent receptor, beta-barrel domain"/>
    <property type="match status" value="1"/>
</dbReference>
<comment type="similarity">
    <text evidence="11 12">Belongs to the TonB-dependent receptor family.</text>
</comment>
<comment type="subcellular location">
    <subcellularLocation>
        <location evidence="1 11">Cell outer membrane</location>
        <topology evidence="1 11">Multi-pass membrane protein</topology>
    </subcellularLocation>
</comment>
<evidence type="ECO:0000256" key="3">
    <source>
        <dbReference type="ARBA" id="ARBA00022452"/>
    </source>
</evidence>
<keyword evidence="9 11" id="KW-0472">Membrane</keyword>
<evidence type="ECO:0000256" key="4">
    <source>
        <dbReference type="ARBA" id="ARBA00022496"/>
    </source>
</evidence>
<keyword evidence="13" id="KW-0732">Signal</keyword>
<evidence type="ECO:0000259" key="14">
    <source>
        <dbReference type="Pfam" id="PF00593"/>
    </source>
</evidence>
<evidence type="ECO:0000256" key="7">
    <source>
        <dbReference type="ARBA" id="ARBA00023065"/>
    </source>
</evidence>
<evidence type="ECO:0000256" key="2">
    <source>
        <dbReference type="ARBA" id="ARBA00022448"/>
    </source>
</evidence>
<evidence type="ECO:0000256" key="13">
    <source>
        <dbReference type="SAM" id="SignalP"/>
    </source>
</evidence>
<proteinExistence type="inferred from homology"/>
<keyword evidence="7" id="KW-0406">Ion transport</keyword>
<dbReference type="Pfam" id="PF00593">
    <property type="entry name" value="TonB_dep_Rec_b-barrel"/>
    <property type="match status" value="1"/>
</dbReference>
<feature type="domain" description="TonB-dependent receptor plug" evidence="15">
    <location>
        <begin position="58"/>
        <end position="167"/>
    </location>
</feature>
<dbReference type="InterPro" id="IPR036942">
    <property type="entry name" value="Beta-barrel_TonB_sf"/>
</dbReference>
<feature type="signal peptide" evidence="13">
    <location>
        <begin position="1"/>
        <end position="33"/>
    </location>
</feature>
<sequence>MNSIKQKKYAINHFAIGAAAVAIIGGLAAPAYAQEAGASESAGAGEIVVTAQRREQSLQDVPIAITALTAETIKNQNIQSVDDYFAMTPNVSFQSNGSRDRKDLAIRGISNQLNPYADVRQSSYAFYVDEFNVAAGTSNPQIVDLERIEVLRGPQGTYFGRNAVGGAINVITKKPVDAFEGEVELGYSSFDTKRAQGVINIPVVSGLLAVRASGQIEKSDGYIKNINAIGGGNDSEYYTGRIQARFTPLDNLTWDFTYNYSDEEVGMRNGVPTGFVTRTWASVYYGAAAGTIADEDGVGFFPENRTRVNFNRDQRVGSKFQYFSSRAVWDFGPVALTAVGGHLVADVFNYGDVDGGSPDFFYEDLQLRRKSTSGELRLQSTGTQFLDWSLGASLGKDSGVSDQSTYHGADSPLCPAASAGNCEGLEVTGADGDSSSRYFAIFAQGTLNFSEKFSATAGLRYSWEKVTNISQTRSNTVVTGNNDRVADFEDISPKVTLSYKPNRDWMIFATASRGFKSGGTQTTNSAALTNEFKPETLWNYELGTKFDLFDKRLRVDITGFYMDWKDVQQTIRFQFIDPGSGLLRGVSGIANAASAESYGVEASFDARITDHWTLGGNIGFNKSKYKDYPNALIDGVVIDISGEQLTNAPEWTLGAQTQYTLPIGDRFEAFVRAEWNYRDAMISNPYYYLYKNVAGEPFESPSYHNVNLRLGVEDDRVRAVVFVENLFDADYYANAYEKAFYSGVQVEPSYRVFGVSVGYKF</sequence>
<dbReference type="SUPFAM" id="SSF56935">
    <property type="entry name" value="Porins"/>
    <property type="match status" value="1"/>
</dbReference>
<dbReference type="InterPro" id="IPR000531">
    <property type="entry name" value="Beta-barrel_TonB"/>
</dbReference>
<evidence type="ECO:0000256" key="12">
    <source>
        <dbReference type="RuleBase" id="RU003357"/>
    </source>
</evidence>
<keyword evidence="5 11" id="KW-0812">Transmembrane</keyword>
<dbReference type="Pfam" id="PF07715">
    <property type="entry name" value="Plug"/>
    <property type="match status" value="1"/>
</dbReference>
<keyword evidence="3 11" id="KW-1134">Transmembrane beta strand</keyword>
<evidence type="ECO:0000256" key="1">
    <source>
        <dbReference type="ARBA" id="ARBA00004571"/>
    </source>
</evidence>
<name>A0A2W5L4G1_SPHMC</name>
<evidence type="ECO:0000256" key="10">
    <source>
        <dbReference type="ARBA" id="ARBA00023237"/>
    </source>
</evidence>
<dbReference type="PROSITE" id="PS52016">
    <property type="entry name" value="TONB_DEPENDENT_REC_3"/>
    <property type="match status" value="1"/>
</dbReference>
<evidence type="ECO:0000256" key="8">
    <source>
        <dbReference type="ARBA" id="ARBA00023077"/>
    </source>
</evidence>
<keyword evidence="6" id="KW-0408">Iron</keyword>
<protein>
    <submittedName>
        <fullName evidence="16">TonB-dependent receptor</fullName>
    </submittedName>
</protein>
<dbReference type="InterPro" id="IPR012910">
    <property type="entry name" value="Plug_dom"/>
</dbReference>
<dbReference type="EMBL" id="QFPJ01000014">
    <property type="protein sequence ID" value="PZQ22428.1"/>
    <property type="molecule type" value="Genomic_DNA"/>
</dbReference>
<accession>A0A2W5L4G1</accession>
<dbReference type="PANTHER" id="PTHR32552">
    <property type="entry name" value="FERRICHROME IRON RECEPTOR-RELATED"/>
    <property type="match status" value="1"/>
</dbReference>
<evidence type="ECO:0000256" key="6">
    <source>
        <dbReference type="ARBA" id="ARBA00023004"/>
    </source>
</evidence>
<evidence type="ECO:0000256" key="9">
    <source>
        <dbReference type="ARBA" id="ARBA00023136"/>
    </source>
</evidence>
<organism evidence="16 17">
    <name type="scientific">Sphingopyxis macrogoltabida</name>
    <name type="common">Sphingomonas macrogoltabidus</name>
    <dbReference type="NCBI Taxonomy" id="33050"/>
    <lineage>
        <taxon>Bacteria</taxon>
        <taxon>Pseudomonadati</taxon>
        <taxon>Pseudomonadota</taxon>
        <taxon>Alphaproteobacteria</taxon>
        <taxon>Sphingomonadales</taxon>
        <taxon>Sphingomonadaceae</taxon>
        <taxon>Sphingopyxis</taxon>
    </lineage>
</organism>
<evidence type="ECO:0000259" key="15">
    <source>
        <dbReference type="Pfam" id="PF07715"/>
    </source>
</evidence>
<evidence type="ECO:0000256" key="5">
    <source>
        <dbReference type="ARBA" id="ARBA00022692"/>
    </source>
</evidence>
<evidence type="ECO:0000313" key="17">
    <source>
        <dbReference type="Proteomes" id="UP000248597"/>
    </source>
</evidence>
<keyword evidence="8 12" id="KW-0798">TonB box</keyword>
<reference evidence="16 17" key="1">
    <citation type="submission" date="2017-08" db="EMBL/GenBank/DDBJ databases">
        <title>Infants hospitalized years apart are colonized by the same room-sourced microbial strains.</title>
        <authorList>
            <person name="Brooks B."/>
            <person name="Olm M.R."/>
            <person name="Firek B.A."/>
            <person name="Baker R."/>
            <person name="Thomas B.C."/>
            <person name="Morowitz M.J."/>
            <person name="Banfield J.F."/>
        </authorList>
    </citation>
    <scope>NUCLEOTIDE SEQUENCE [LARGE SCALE GENOMIC DNA]</scope>
    <source>
        <strain evidence="16">S2_005_003_R2_47</strain>
    </source>
</reference>
<gene>
    <name evidence="16" type="ORF">DI569_08195</name>
</gene>
<dbReference type="GO" id="GO:0006826">
    <property type="term" value="P:iron ion transport"/>
    <property type="evidence" value="ECO:0007669"/>
    <property type="project" value="UniProtKB-KW"/>
</dbReference>
<dbReference type="Proteomes" id="UP000248597">
    <property type="component" value="Unassembled WGS sequence"/>
</dbReference>
<dbReference type="AlphaFoldDB" id="A0A2W5L4G1"/>
<keyword evidence="2 11" id="KW-0813">Transport</keyword>
<dbReference type="GO" id="GO:0009279">
    <property type="term" value="C:cell outer membrane"/>
    <property type="evidence" value="ECO:0007669"/>
    <property type="project" value="UniProtKB-SubCell"/>
</dbReference>